<organism evidence="1 2">
    <name type="scientific">Naganishia onofrii</name>
    <dbReference type="NCBI Taxonomy" id="1851511"/>
    <lineage>
        <taxon>Eukaryota</taxon>
        <taxon>Fungi</taxon>
        <taxon>Dikarya</taxon>
        <taxon>Basidiomycota</taxon>
        <taxon>Agaricomycotina</taxon>
        <taxon>Tremellomycetes</taxon>
        <taxon>Filobasidiales</taxon>
        <taxon>Filobasidiaceae</taxon>
        <taxon>Naganishia</taxon>
    </lineage>
</organism>
<protein>
    <submittedName>
        <fullName evidence="1">Uncharacterized protein</fullName>
    </submittedName>
</protein>
<gene>
    <name evidence="1" type="ORF">QFC24_004340</name>
</gene>
<evidence type="ECO:0000313" key="2">
    <source>
        <dbReference type="Proteomes" id="UP001234202"/>
    </source>
</evidence>
<keyword evidence="2" id="KW-1185">Reference proteome</keyword>
<sequence length="623" mass="66993">MIARTLLLLLSAQLGLAQIHLAIDKHTTTVPSSSGLPPASGPPAGGSDDIAGINLGAVESDDDELEVVLTDQKIWLTINVTFGTGPEGEDEESQAARTHTLVLDSGSQDLWVMEAGGTSFNCNTNETKIIASGYTLAPSGVNTSTSWDNQYHGTSQQPIVTGFDVNDTMTLAGPEDAVDLTFSVANYVECLPIANNFQGVFPIGPSRYGIANDSSADSDPNKSPLRMLRKAGVINNEDIGFSLNAENPSLTIGGINEAFTYDSEAMANVTSTRVTKWVVPVDSIMAAGKSLASNATTRFLEAWIDTGVTYWSAPREMWQDFYQSIPGGMFLYDNEGKPIKGILPATPQGDNINVAITIGGKTFVMDYNSLINTDTPKFPNDNKDFRYGTLQISRVTDSPNQWGFGASFLEHVYVAFNPGWKRVCIWPLTDADKGTPPPLQNENKDEQAVLGPTHPWGEIPEKTKDPVVAEETAAYTTSEEAVVISYGSVPTQAPDQPTMTTSWSMLLIPTSTQNIVGHFTWDVTAMETTWVPIEVTVTPTFTEGPSETVPIFPEDPQMTAWDSPAVQSESQNEYSAPPAESNWVPDPSAIPSESWSAEQPAESNAERGGEGNEDDGAKEGAST</sequence>
<proteinExistence type="predicted"/>
<reference evidence="1" key="1">
    <citation type="submission" date="2023-04" db="EMBL/GenBank/DDBJ databases">
        <title>Draft Genome sequencing of Naganishia species isolated from polar environments using Oxford Nanopore Technology.</title>
        <authorList>
            <person name="Leo P."/>
            <person name="Venkateswaran K."/>
        </authorList>
    </citation>
    <scope>NUCLEOTIDE SEQUENCE</scope>
    <source>
        <strain evidence="1">DBVPG 5303</strain>
    </source>
</reference>
<dbReference type="Proteomes" id="UP001234202">
    <property type="component" value="Unassembled WGS sequence"/>
</dbReference>
<accession>A0ACC2XE42</accession>
<evidence type="ECO:0000313" key="1">
    <source>
        <dbReference type="EMBL" id="KAJ9122113.1"/>
    </source>
</evidence>
<dbReference type="EMBL" id="JASBWV010000015">
    <property type="protein sequence ID" value="KAJ9122113.1"/>
    <property type="molecule type" value="Genomic_DNA"/>
</dbReference>
<comment type="caution">
    <text evidence="1">The sequence shown here is derived from an EMBL/GenBank/DDBJ whole genome shotgun (WGS) entry which is preliminary data.</text>
</comment>
<name>A0ACC2XE42_9TREE</name>